<dbReference type="InterPro" id="IPR050498">
    <property type="entry name" value="Ycf3"/>
</dbReference>
<feature type="repeat" description="TPR" evidence="3">
    <location>
        <begin position="60"/>
        <end position="93"/>
    </location>
</feature>
<reference evidence="4" key="2">
    <citation type="submission" date="2021-04" db="EMBL/GenBank/DDBJ databases">
        <authorList>
            <person name="Gilroy R."/>
        </authorList>
    </citation>
    <scope>NUCLEOTIDE SEQUENCE</scope>
    <source>
        <strain evidence="4">G4-2901</strain>
    </source>
</reference>
<dbReference type="PANTHER" id="PTHR44858">
    <property type="entry name" value="TETRATRICOPEPTIDE REPEAT PROTEIN 6"/>
    <property type="match status" value="1"/>
</dbReference>
<proteinExistence type="predicted"/>
<feature type="repeat" description="TPR" evidence="3">
    <location>
        <begin position="230"/>
        <end position="263"/>
    </location>
</feature>
<evidence type="ECO:0000256" key="1">
    <source>
        <dbReference type="ARBA" id="ARBA00022737"/>
    </source>
</evidence>
<feature type="repeat" description="TPR" evidence="3">
    <location>
        <begin position="23"/>
        <end position="56"/>
    </location>
</feature>
<dbReference type="InterPro" id="IPR011990">
    <property type="entry name" value="TPR-like_helical_dom_sf"/>
</dbReference>
<keyword evidence="2 3" id="KW-0802">TPR repeat</keyword>
<accession>A0A948TCY8</accession>
<dbReference type="InterPro" id="IPR019734">
    <property type="entry name" value="TPR_rpt"/>
</dbReference>
<dbReference type="PROSITE" id="PS50293">
    <property type="entry name" value="TPR_REGION"/>
    <property type="match status" value="1"/>
</dbReference>
<name>A0A948TCY8_9BACT</name>
<dbReference type="EMBL" id="JAHLFW010000080">
    <property type="protein sequence ID" value="MBU3838609.1"/>
    <property type="molecule type" value="Genomic_DNA"/>
</dbReference>
<evidence type="ECO:0000256" key="2">
    <source>
        <dbReference type="ARBA" id="ARBA00022803"/>
    </source>
</evidence>
<dbReference type="Pfam" id="PF13432">
    <property type="entry name" value="TPR_16"/>
    <property type="match status" value="1"/>
</dbReference>
<gene>
    <name evidence="4" type="ORF">H9777_09950</name>
</gene>
<protein>
    <submittedName>
        <fullName evidence="4">Tetratricopeptide repeat protein</fullName>
    </submittedName>
</protein>
<dbReference type="PANTHER" id="PTHR44858:SF1">
    <property type="entry name" value="UDP-N-ACETYLGLUCOSAMINE--PEPTIDE N-ACETYLGLUCOSAMINYLTRANSFERASE SPINDLY-RELATED"/>
    <property type="match status" value="1"/>
</dbReference>
<dbReference type="PROSITE" id="PS50005">
    <property type="entry name" value="TPR"/>
    <property type="match status" value="3"/>
</dbReference>
<evidence type="ECO:0000313" key="5">
    <source>
        <dbReference type="Proteomes" id="UP000783796"/>
    </source>
</evidence>
<keyword evidence="1" id="KW-0677">Repeat</keyword>
<dbReference type="SMART" id="SM00028">
    <property type="entry name" value="TPR"/>
    <property type="match status" value="6"/>
</dbReference>
<dbReference type="SUPFAM" id="SSF48452">
    <property type="entry name" value="TPR-like"/>
    <property type="match status" value="1"/>
</dbReference>
<organism evidence="4 5">
    <name type="scientific">Candidatus Phocaeicola faecigallinarum</name>
    <dbReference type="NCBI Taxonomy" id="2838732"/>
    <lineage>
        <taxon>Bacteria</taxon>
        <taxon>Pseudomonadati</taxon>
        <taxon>Bacteroidota</taxon>
        <taxon>Bacteroidia</taxon>
        <taxon>Bacteroidales</taxon>
        <taxon>Bacteroidaceae</taxon>
        <taxon>Phocaeicola</taxon>
    </lineage>
</organism>
<evidence type="ECO:0000256" key="3">
    <source>
        <dbReference type="PROSITE-ProRule" id="PRU00339"/>
    </source>
</evidence>
<reference evidence="4" key="1">
    <citation type="journal article" date="2021" name="PeerJ">
        <title>Extensive microbial diversity within the chicken gut microbiome revealed by metagenomics and culture.</title>
        <authorList>
            <person name="Gilroy R."/>
            <person name="Ravi A."/>
            <person name="Getino M."/>
            <person name="Pursley I."/>
            <person name="Horton D.L."/>
            <person name="Alikhan N.F."/>
            <person name="Baker D."/>
            <person name="Gharbi K."/>
            <person name="Hall N."/>
            <person name="Watson M."/>
            <person name="Adriaenssens E.M."/>
            <person name="Foster-Nyarko E."/>
            <person name="Jarju S."/>
            <person name="Secka A."/>
            <person name="Antonio M."/>
            <person name="Oren A."/>
            <person name="Chaudhuri R.R."/>
            <person name="La Ragione R."/>
            <person name="Hildebrand F."/>
            <person name="Pallen M.J."/>
        </authorList>
    </citation>
    <scope>NUCLEOTIDE SEQUENCE</scope>
    <source>
        <strain evidence="4">G4-2901</strain>
    </source>
</reference>
<dbReference type="AlphaFoldDB" id="A0A948TCY8"/>
<dbReference type="Gene3D" id="1.25.40.10">
    <property type="entry name" value="Tetratricopeptide repeat domain"/>
    <property type="match status" value="3"/>
</dbReference>
<dbReference type="Proteomes" id="UP000783796">
    <property type="component" value="Unassembled WGS sequence"/>
</dbReference>
<comment type="caution">
    <text evidence="4">The sequence shown here is derived from an EMBL/GenBank/DDBJ whole genome shotgun (WGS) entry which is preliminary data.</text>
</comment>
<dbReference type="Pfam" id="PF13424">
    <property type="entry name" value="TPR_12"/>
    <property type="match status" value="1"/>
</dbReference>
<sequence length="274" mass="31244">MKKILILIFILFCALTRSYAQSYNEIVERAMKYTFTDSLEQAEQLFREALKMDPNNARNALLFSNLGTVLKRMGRTDEAIEAYTMALNITPYSTAMLLNRGTLYLDKGLDSKAYVDFCNVIDLIPENIEARLYRAYIYMQRREYTEARIDYNVIVGKEPSHKSARIGLAMLDQLEGNLTGARDKLNLLIGEFTDDPSLLIMRANLDLERGYPEAAVLDLEEALRLNPKDAETTVQLGDVYLSLKDKDKALNAYEKAITLGIPRPVLMEQMKKCK</sequence>
<evidence type="ECO:0000313" key="4">
    <source>
        <dbReference type="EMBL" id="MBU3838609.1"/>
    </source>
</evidence>